<reference evidence="1 2" key="1">
    <citation type="journal article" date="2020" name="Cell">
        <title>Large-Scale Comparative Analyses of Tick Genomes Elucidate Their Genetic Diversity and Vector Capacities.</title>
        <authorList>
            <consortium name="Tick Genome and Microbiome Consortium (TIGMIC)"/>
            <person name="Jia N."/>
            <person name="Wang J."/>
            <person name="Shi W."/>
            <person name="Du L."/>
            <person name="Sun Y."/>
            <person name="Zhan W."/>
            <person name="Jiang J.F."/>
            <person name="Wang Q."/>
            <person name="Zhang B."/>
            <person name="Ji P."/>
            <person name="Bell-Sakyi L."/>
            <person name="Cui X.M."/>
            <person name="Yuan T.T."/>
            <person name="Jiang B.G."/>
            <person name="Yang W.F."/>
            <person name="Lam T.T."/>
            <person name="Chang Q.C."/>
            <person name="Ding S.J."/>
            <person name="Wang X.J."/>
            <person name="Zhu J.G."/>
            <person name="Ruan X.D."/>
            <person name="Zhao L."/>
            <person name="Wei J.T."/>
            <person name="Ye R.Z."/>
            <person name="Que T.C."/>
            <person name="Du C.H."/>
            <person name="Zhou Y.H."/>
            <person name="Cheng J.X."/>
            <person name="Dai P.F."/>
            <person name="Guo W.B."/>
            <person name="Han X.H."/>
            <person name="Huang E.J."/>
            <person name="Li L.F."/>
            <person name="Wei W."/>
            <person name="Gao Y.C."/>
            <person name="Liu J.Z."/>
            <person name="Shao H.Z."/>
            <person name="Wang X."/>
            <person name="Wang C.C."/>
            <person name="Yang T.C."/>
            <person name="Huo Q.B."/>
            <person name="Li W."/>
            <person name="Chen H.Y."/>
            <person name="Chen S.E."/>
            <person name="Zhou L.G."/>
            <person name="Ni X.B."/>
            <person name="Tian J.H."/>
            <person name="Sheng Y."/>
            <person name="Liu T."/>
            <person name="Pan Y.S."/>
            <person name="Xia L.Y."/>
            <person name="Li J."/>
            <person name="Zhao F."/>
            <person name="Cao W.C."/>
        </authorList>
    </citation>
    <scope>NUCLEOTIDE SEQUENCE [LARGE SCALE GENOMIC DNA]</scope>
    <source>
        <strain evidence="1">Iper-2018</strain>
    </source>
</reference>
<dbReference type="Proteomes" id="UP000805193">
    <property type="component" value="Unassembled WGS sequence"/>
</dbReference>
<protein>
    <submittedName>
        <fullName evidence="1">Uncharacterized protein</fullName>
    </submittedName>
</protein>
<name>A0AC60QZS2_IXOPE</name>
<dbReference type="EMBL" id="JABSTQ010000810">
    <property type="protein sequence ID" value="KAG0445181.1"/>
    <property type="molecule type" value="Genomic_DNA"/>
</dbReference>
<comment type="caution">
    <text evidence="1">The sequence shown here is derived from an EMBL/GenBank/DDBJ whole genome shotgun (WGS) entry which is preliminary data.</text>
</comment>
<evidence type="ECO:0000313" key="1">
    <source>
        <dbReference type="EMBL" id="KAG0445181.1"/>
    </source>
</evidence>
<keyword evidence="2" id="KW-1185">Reference proteome</keyword>
<gene>
    <name evidence="1" type="ORF">HPB47_018809</name>
</gene>
<organism evidence="1 2">
    <name type="scientific">Ixodes persulcatus</name>
    <name type="common">Taiga tick</name>
    <dbReference type="NCBI Taxonomy" id="34615"/>
    <lineage>
        <taxon>Eukaryota</taxon>
        <taxon>Metazoa</taxon>
        <taxon>Ecdysozoa</taxon>
        <taxon>Arthropoda</taxon>
        <taxon>Chelicerata</taxon>
        <taxon>Arachnida</taxon>
        <taxon>Acari</taxon>
        <taxon>Parasitiformes</taxon>
        <taxon>Ixodida</taxon>
        <taxon>Ixodoidea</taxon>
        <taxon>Ixodidae</taxon>
        <taxon>Ixodinae</taxon>
        <taxon>Ixodes</taxon>
    </lineage>
</organism>
<proteinExistence type="predicted"/>
<accession>A0AC60QZS2</accession>
<sequence>MQSSNYWTEEKKHWNVLLQLHNIVTLVLSQKISEDWVAFLEVLVKDFVQAFTARYPTAKVVPKMRYMVHYARLNAALGPLRQC</sequence>
<evidence type="ECO:0000313" key="2">
    <source>
        <dbReference type="Proteomes" id="UP000805193"/>
    </source>
</evidence>